<dbReference type="PROSITE" id="PS50949">
    <property type="entry name" value="HTH_GNTR"/>
    <property type="match status" value="1"/>
</dbReference>
<dbReference type="InterPro" id="IPR000524">
    <property type="entry name" value="Tscrpt_reg_HTH_GntR"/>
</dbReference>
<evidence type="ECO:0000259" key="4">
    <source>
        <dbReference type="PROSITE" id="PS50949"/>
    </source>
</evidence>
<evidence type="ECO:0000313" key="5">
    <source>
        <dbReference type="EMBL" id="GAA2614588.1"/>
    </source>
</evidence>
<gene>
    <name evidence="5" type="ORF">GCM10009863_30370</name>
</gene>
<dbReference type="EMBL" id="BAAARJ010000009">
    <property type="protein sequence ID" value="GAA2614588.1"/>
    <property type="molecule type" value="Genomic_DNA"/>
</dbReference>
<accession>A0ABN3Q3I2</accession>
<reference evidence="5 6" key="1">
    <citation type="journal article" date="2019" name="Int. J. Syst. Evol. Microbiol.">
        <title>The Global Catalogue of Microorganisms (GCM) 10K type strain sequencing project: providing services to taxonomists for standard genome sequencing and annotation.</title>
        <authorList>
            <consortium name="The Broad Institute Genomics Platform"/>
            <consortium name="The Broad Institute Genome Sequencing Center for Infectious Disease"/>
            <person name="Wu L."/>
            <person name="Ma J."/>
        </authorList>
    </citation>
    <scope>NUCLEOTIDE SEQUENCE [LARGE SCALE GENOMIC DNA]</scope>
    <source>
        <strain evidence="5 6">JCM 16373</strain>
    </source>
</reference>
<dbReference type="Gene3D" id="1.20.120.530">
    <property type="entry name" value="GntR ligand-binding domain-like"/>
    <property type="match status" value="1"/>
</dbReference>
<name>A0ABN3Q3I2_9ACTN</name>
<dbReference type="InterPro" id="IPR011711">
    <property type="entry name" value="GntR_C"/>
</dbReference>
<dbReference type="Pfam" id="PF00392">
    <property type="entry name" value="GntR"/>
    <property type="match status" value="1"/>
</dbReference>
<proteinExistence type="predicted"/>
<keyword evidence="1" id="KW-0805">Transcription regulation</keyword>
<keyword evidence="3" id="KW-0804">Transcription</keyword>
<dbReference type="InterPro" id="IPR036388">
    <property type="entry name" value="WH-like_DNA-bd_sf"/>
</dbReference>
<dbReference type="Gene3D" id="1.10.10.10">
    <property type="entry name" value="Winged helix-like DNA-binding domain superfamily/Winged helix DNA-binding domain"/>
    <property type="match status" value="1"/>
</dbReference>
<dbReference type="InterPro" id="IPR008920">
    <property type="entry name" value="TF_FadR/GntR_C"/>
</dbReference>
<evidence type="ECO:0000256" key="3">
    <source>
        <dbReference type="ARBA" id="ARBA00023163"/>
    </source>
</evidence>
<dbReference type="SUPFAM" id="SSF46785">
    <property type="entry name" value="Winged helix' DNA-binding domain"/>
    <property type="match status" value="1"/>
</dbReference>
<dbReference type="SMART" id="SM00895">
    <property type="entry name" value="FCD"/>
    <property type="match status" value="1"/>
</dbReference>
<dbReference type="PANTHER" id="PTHR43537:SF45">
    <property type="entry name" value="GNTR FAMILY REGULATORY PROTEIN"/>
    <property type="match status" value="1"/>
</dbReference>
<dbReference type="PANTHER" id="PTHR43537">
    <property type="entry name" value="TRANSCRIPTIONAL REGULATOR, GNTR FAMILY"/>
    <property type="match status" value="1"/>
</dbReference>
<dbReference type="InterPro" id="IPR036390">
    <property type="entry name" value="WH_DNA-bd_sf"/>
</dbReference>
<comment type="caution">
    <text evidence="5">The sequence shown here is derived from an EMBL/GenBank/DDBJ whole genome shotgun (WGS) entry which is preliminary data.</text>
</comment>
<keyword evidence="2" id="KW-0238">DNA-binding</keyword>
<sequence length="233" mass="25808">MRGLRAQAITFDAKDPSMPIRLATQSIGDALVASLRERILTDQISVGAPLTEASVSTDYDVARQTAKAAIERLVGEGLLERTAHRSARVPELDEARVRDLYFARGVVEVRAYQLLAKRRLLTEEVGRAHKVFRAAASGTDVASIVQTDVEFHRALIDSLESERLSRAHRLIINENRLCLAQVQNAHLLGPEEITREHEGILAAIRDGDPLRAGELGQQHLEHAERKLLTHLQG</sequence>
<dbReference type="Proteomes" id="UP001501447">
    <property type="component" value="Unassembled WGS sequence"/>
</dbReference>
<dbReference type="SMART" id="SM00345">
    <property type="entry name" value="HTH_GNTR"/>
    <property type="match status" value="1"/>
</dbReference>
<keyword evidence="6" id="KW-1185">Reference proteome</keyword>
<organism evidence="5 6">
    <name type="scientific">Streptomyces axinellae</name>
    <dbReference type="NCBI Taxonomy" id="552788"/>
    <lineage>
        <taxon>Bacteria</taxon>
        <taxon>Bacillati</taxon>
        <taxon>Actinomycetota</taxon>
        <taxon>Actinomycetes</taxon>
        <taxon>Kitasatosporales</taxon>
        <taxon>Streptomycetaceae</taxon>
        <taxon>Streptomyces</taxon>
    </lineage>
</organism>
<protein>
    <submittedName>
        <fullName evidence="5">GntR family transcriptional regulator</fullName>
    </submittedName>
</protein>
<dbReference type="SUPFAM" id="SSF48008">
    <property type="entry name" value="GntR ligand-binding domain-like"/>
    <property type="match status" value="1"/>
</dbReference>
<evidence type="ECO:0000256" key="1">
    <source>
        <dbReference type="ARBA" id="ARBA00023015"/>
    </source>
</evidence>
<feature type="domain" description="HTH gntR-type" evidence="4">
    <location>
        <begin position="25"/>
        <end position="92"/>
    </location>
</feature>
<dbReference type="Pfam" id="PF07729">
    <property type="entry name" value="FCD"/>
    <property type="match status" value="1"/>
</dbReference>
<evidence type="ECO:0000313" key="6">
    <source>
        <dbReference type="Proteomes" id="UP001501447"/>
    </source>
</evidence>
<evidence type="ECO:0000256" key="2">
    <source>
        <dbReference type="ARBA" id="ARBA00023125"/>
    </source>
</evidence>